<keyword evidence="3" id="KW-1185">Reference proteome</keyword>
<evidence type="ECO:0000313" key="2">
    <source>
        <dbReference type="EMBL" id="KIJ58260.1"/>
    </source>
</evidence>
<organism evidence="2 3">
    <name type="scientific">Hydnomerulius pinastri MD-312</name>
    <dbReference type="NCBI Taxonomy" id="994086"/>
    <lineage>
        <taxon>Eukaryota</taxon>
        <taxon>Fungi</taxon>
        <taxon>Dikarya</taxon>
        <taxon>Basidiomycota</taxon>
        <taxon>Agaricomycotina</taxon>
        <taxon>Agaricomycetes</taxon>
        <taxon>Agaricomycetidae</taxon>
        <taxon>Boletales</taxon>
        <taxon>Boletales incertae sedis</taxon>
        <taxon>Leucogyrophana</taxon>
    </lineage>
</organism>
<dbReference type="EMBL" id="KN839962">
    <property type="protein sequence ID" value="KIJ58260.1"/>
    <property type="molecule type" value="Genomic_DNA"/>
</dbReference>
<evidence type="ECO:0000256" key="1">
    <source>
        <dbReference type="SAM" id="MobiDB-lite"/>
    </source>
</evidence>
<reference evidence="2 3" key="1">
    <citation type="submission" date="2014-04" db="EMBL/GenBank/DDBJ databases">
        <title>Evolutionary Origins and Diversification of the Mycorrhizal Mutualists.</title>
        <authorList>
            <consortium name="DOE Joint Genome Institute"/>
            <consortium name="Mycorrhizal Genomics Consortium"/>
            <person name="Kohler A."/>
            <person name="Kuo A."/>
            <person name="Nagy L.G."/>
            <person name="Floudas D."/>
            <person name="Copeland A."/>
            <person name="Barry K.W."/>
            <person name="Cichocki N."/>
            <person name="Veneault-Fourrey C."/>
            <person name="LaButti K."/>
            <person name="Lindquist E.A."/>
            <person name="Lipzen A."/>
            <person name="Lundell T."/>
            <person name="Morin E."/>
            <person name="Murat C."/>
            <person name="Riley R."/>
            <person name="Ohm R."/>
            <person name="Sun H."/>
            <person name="Tunlid A."/>
            <person name="Henrissat B."/>
            <person name="Grigoriev I.V."/>
            <person name="Hibbett D.S."/>
            <person name="Martin F."/>
        </authorList>
    </citation>
    <scope>NUCLEOTIDE SEQUENCE [LARGE SCALE GENOMIC DNA]</scope>
    <source>
        <strain evidence="2 3">MD-312</strain>
    </source>
</reference>
<dbReference type="Proteomes" id="UP000053820">
    <property type="component" value="Unassembled WGS sequence"/>
</dbReference>
<sequence length="62" mass="6895">MHSHLWVDDAPVQRMPSGILADVPPSLPPFLDPQDFTLQSSITPQGMSKAKYRTILPRPSKP</sequence>
<gene>
    <name evidence="2" type="ORF">HYDPIDRAFT_119739</name>
</gene>
<feature type="region of interest" description="Disordered" evidence="1">
    <location>
        <begin position="39"/>
        <end position="62"/>
    </location>
</feature>
<dbReference type="AlphaFoldDB" id="A0A0C9VL16"/>
<dbReference type="HOGENOM" id="CLU_2904457_0_0_1"/>
<accession>A0A0C9VL16</accession>
<name>A0A0C9VL16_9AGAM</name>
<proteinExistence type="predicted"/>
<evidence type="ECO:0000313" key="3">
    <source>
        <dbReference type="Proteomes" id="UP000053820"/>
    </source>
</evidence>
<protein>
    <submittedName>
        <fullName evidence="2">Uncharacterized protein</fullName>
    </submittedName>
</protein>